<keyword evidence="1" id="KW-1133">Transmembrane helix</keyword>
<keyword evidence="1" id="KW-0812">Transmembrane</keyword>
<evidence type="ECO:0000313" key="2">
    <source>
        <dbReference type="EMBL" id="HGU39978.1"/>
    </source>
</evidence>
<protein>
    <submittedName>
        <fullName evidence="2">Uncharacterized protein</fullName>
    </submittedName>
</protein>
<feature type="transmembrane region" description="Helical" evidence="1">
    <location>
        <begin position="43"/>
        <end position="61"/>
    </location>
</feature>
<comment type="caution">
    <text evidence="2">The sequence shown here is derived from an EMBL/GenBank/DDBJ whole genome shotgun (WGS) entry which is preliminary data.</text>
</comment>
<organism evidence="2">
    <name type="scientific">Fervidobacterium thailandense</name>
    <dbReference type="NCBI Taxonomy" id="1008305"/>
    <lineage>
        <taxon>Bacteria</taxon>
        <taxon>Thermotogati</taxon>
        <taxon>Thermotogota</taxon>
        <taxon>Thermotogae</taxon>
        <taxon>Thermotogales</taxon>
        <taxon>Fervidobacteriaceae</taxon>
        <taxon>Fervidobacterium</taxon>
    </lineage>
</organism>
<name>A0A7C4RV85_9BACT</name>
<dbReference type="EMBL" id="DSZY01000011">
    <property type="protein sequence ID" value="HGU39978.1"/>
    <property type="molecule type" value="Genomic_DNA"/>
</dbReference>
<sequence length="143" mass="15624">MTSLLLSLVASISAFYVSENPLHFALVGVGIYYFFRKSSKPATLTYLNFILLSAVGILGKLKGFHEGIIPGLFYLSLGTASGIIYDLTYKWYGLIPMLALTGIGIGFVATEKFGQMGFAFGLLVIPVLLRELYLQKKAEGVEK</sequence>
<feature type="transmembrane region" description="Helical" evidence="1">
    <location>
        <begin position="116"/>
        <end position="133"/>
    </location>
</feature>
<feature type="transmembrane region" description="Helical" evidence="1">
    <location>
        <begin position="68"/>
        <end position="85"/>
    </location>
</feature>
<accession>A0A7C4RV85</accession>
<gene>
    <name evidence="2" type="ORF">ENT77_02095</name>
</gene>
<proteinExistence type="predicted"/>
<reference evidence="2" key="1">
    <citation type="journal article" date="2020" name="mSystems">
        <title>Genome- and Community-Level Interaction Insights into Carbon Utilization and Element Cycling Functions of Hydrothermarchaeota in Hydrothermal Sediment.</title>
        <authorList>
            <person name="Zhou Z."/>
            <person name="Liu Y."/>
            <person name="Xu W."/>
            <person name="Pan J."/>
            <person name="Luo Z.H."/>
            <person name="Li M."/>
        </authorList>
    </citation>
    <scope>NUCLEOTIDE SEQUENCE [LARGE SCALE GENOMIC DNA]</scope>
    <source>
        <strain evidence="2">SpSt-609</strain>
    </source>
</reference>
<feature type="transmembrane region" description="Helical" evidence="1">
    <location>
        <begin position="91"/>
        <end position="109"/>
    </location>
</feature>
<evidence type="ECO:0000256" key="1">
    <source>
        <dbReference type="SAM" id="Phobius"/>
    </source>
</evidence>
<dbReference type="AlphaFoldDB" id="A0A7C4RV85"/>
<keyword evidence="1" id="KW-0472">Membrane</keyword>